<organism evidence="2 3">
    <name type="scientific">Aspergillus saccharolyticus JOP 1030-1</name>
    <dbReference type="NCBI Taxonomy" id="1450539"/>
    <lineage>
        <taxon>Eukaryota</taxon>
        <taxon>Fungi</taxon>
        <taxon>Dikarya</taxon>
        <taxon>Ascomycota</taxon>
        <taxon>Pezizomycotina</taxon>
        <taxon>Eurotiomycetes</taxon>
        <taxon>Eurotiomycetidae</taxon>
        <taxon>Eurotiales</taxon>
        <taxon>Aspergillaceae</taxon>
        <taxon>Aspergillus</taxon>
        <taxon>Aspergillus subgen. Circumdati</taxon>
    </lineage>
</organism>
<keyword evidence="3" id="KW-1185">Reference proteome</keyword>
<reference evidence="2 3" key="1">
    <citation type="submission" date="2016-12" db="EMBL/GenBank/DDBJ databases">
        <title>The genomes of Aspergillus section Nigri reveals drivers in fungal speciation.</title>
        <authorList>
            <consortium name="DOE Joint Genome Institute"/>
            <person name="Vesth T.C."/>
            <person name="Nybo J."/>
            <person name="Theobald S."/>
            <person name="Brandl J."/>
            <person name="Frisvad J.C."/>
            <person name="Nielsen K.F."/>
            <person name="Lyhne E.K."/>
            <person name="Kogle M.E."/>
            <person name="Kuo A."/>
            <person name="Riley R."/>
            <person name="Clum A."/>
            <person name="Nolan M."/>
            <person name="Lipzen A."/>
            <person name="Salamov A."/>
            <person name="Henrissat B."/>
            <person name="Wiebenga A."/>
            <person name="De Vries R.P."/>
            <person name="Grigoriev I.V."/>
            <person name="Mortensen U.H."/>
            <person name="Andersen M.R."/>
            <person name="Baker S.E."/>
        </authorList>
    </citation>
    <scope>NUCLEOTIDE SEQUENCE [LARGE SCALE GENOMIC DNA]</scope>
    <source>
        <strain evidence="2 3">JOP 1030-1</strain>
    </source>
</reference>
<evidence type="ECO:0000256" key="1">
    <source>
        <dbReference type="SAM" id="MobiDB-lite"/>
    </source>
</evidence>
<accession>A0A318ZW32</accession>
<dbReference type="Proteomes" id="UP000248349">
    <property type="component" value="Unassembled WGS sequence"/>
</dbReference>
<dbReference type="GeneID" id="37079121"/>
<dbReference type="STRING" id="1450539.A0A318ZW32"/>
<dbReference type="EMBL" id="KZ821221">
    <property type="protein sequence ID" value="PYH48563.1"/>
    <property type="molecule type" value="Genomic_DNA"/>
</dbReference>
<dbReference type="RefSeq" id="XP_025434545.1">
    <property type="nucleotide sequence ID" value="XM_025577892.1"/>
</dbReference>
<evidence type="ECO:0000313" key="2">
    <source>
        <dbReference type="EMBL" id="PYH48563.1"/>
    </source>
</evidence>
<dbReference type="OrthoDB" id="5238236at2759"/>
<proteinExistence type="predicted"/>
<feature type="compositionally biased region" description="Basic residues" evidence="1">
    <location>
        <begin position="27"/>
        <end position="36"/>
    </location>
</feature>
<sequence>MEKIIAQYAVWERGEDEQGPTMQRRTSPPRHKLQAKKPSARRFSVIGLSRDTLQSETMELTFGCLALHRNCWGILRALRDACDPHLRQIHDWRLRVRAGAIVAKCLAEHVYLPALLVLAHAHTSEWGQPDLRWVRCGSTY</sequence>
<dbReference type="AlphaFoldDB" id="A0A318ZW32"/>
<protein>
    <submittedName>
        <fullName evidence="2">Uncharacterized protein</fullName>
    </submittedName>
</protein>
<name>A0A318ZW32_9EURO</name>
<feature type="region of interest" description="Disordered" evidence="1">
    <location>
        <begin position="15"/>
        <end position="36"/>
    </location>
</feature>
<gene>
    <name evidence="2" type="ORF">BP01DRAFT_389168</name>
</gene>
<evidence type="ECO:0000313" key="3">
    <source>
        <dbReference type="Proteomes" id="UP000248349"/>
    </source>
</evidence>